<reference evidence="1" key="1">
    <citation type="journal article" date="2015" name="Nature">
        <title>Complex archaea that bridge the gap between prokaryotes and eukaryotes.</title>
        <authorList>
            <person name="Spang A."/>
            <person name="Saw J.H."/>
            <person name="Jorgensen S.L."/>
            <person name="Zaremba-Niedzwiedzka K."/>
            <person name="Martijn J."/>
            <person name="Lind A.E."/>
            <person name="van Eijk R."/>
            <person name="Schleper C."/>
            <person name="Guy L."/>
            <person name="Ettema T.J."/>
        </authorList>
    </citation>
    <scope>NUCLEOTIDE SEQUENCE</scope>
</reference>
<comment type="caution">
    <text evidence="1">The sequence shown here is derived from an EMBL/GenBank/DDBJ whole genome shotgun (WGS) entry which is preliminary data.</text>
</comment>
<dbReference type="EMBL" id="LAZR01021915">
    <property type="protein sequence ID" value="KKL83682.1"/>
    <property type="molecule type" value="Genomic_DNA"/>
</dbReference>
<accession>A0A0F9I8E4</accession>
<organism evidence="1">
    <name type="scientific">marine sediment metagenome</name>
    <dbReference type="NCBI Taxonomy" id="412755"/>
    <lineage>
        <taxon>unclassified sequences</taxon>
        <taxon>metagenomes</taxon>
        <taxon>ecological metagenomes</taxon>
    </lineage>
</organism>
<gene>
    <name evidence="1" type="ORF">LCGC14_1972320</name>
</gene>
<evidence type="ECO:0000313" key="1">
    <source>
        <dbReference type="EMBL" id="KKL83682.1"/>
    </source>
</evidence>
<sequence length="55" mass="6773">MKQKMGKKEKMSKQFSRNFFLNNLKEENIDSEVCRIFRFIINKDKIKKFREGLEE</sequence>
<dbReference type="AlphaFoldDB" id="A0A0F9I8E4"/>
<proteinExistence type="predicted"/>
<protein>
    <submittedName>
        <fullName evidence="1">Uncharacterized protein</fullName>
    </submittedName>
</protein>
<name>A0A0F9I8E4_9ZZZZ</name>